<dbReference type="FunFam" id="3.40.50.720:FF:000203">
    <property type="entry name" value="D-3-phosphoglycerate dehydrogenase (SerA)"/>
    <property type="match status" value="1"/>
</dbReference>
<evidence type="ECO:0000313" key="6">
    <source>
        <dbReference type="EMBL" id="SVB10571.1"/>
    </source>
</evidence>
<dbReference type="PANTHER" id="PTHR43761">
    <property type="entry name" value="D-ISOMER SPECIFIC 2-HYDROXYACID DEHYDROGENASE FAMILY PROTEIN (AFU_ORTHOLOGUE AFUA_1G13630)"/>
    <property type="match status" value="1"/>
</dbReference>
<evidence type="ECO:0000256" key="1">
    <source>
        <dbReference type="ARBA" id="ARBA00005854"/>
    </source>
</evidence>
<proteinExistence type="inferred from homology"/>
<dbReference type="SUPFAM" id="SSF52283">
    <property type="entry name" value="Formate/glycerate dehydrogenase catalytic domain-like"/>
    <property type="match status" value="1"/>
</dbReference>
<dbReference type="Pfam" id="PF02826">
    <property type="entry name" value="2-Hacid_dh_C"/>
    <property type="match status" value="1"/>
</dbReference>
<dbReference type="AlphaFoldDB" id="A0A382BAL3"/>
<evidence type="ECO:0000256" key="3">
    <source>
        <dbReference type="ARBA" id="ARBA00023027"/>
    </source>
</evidence>
<dbReference type="GO" id="GO:0051287">
    <property type="term" value="F:NAD binding"/>
    <property type="evidence" value="ECO:0007669"/>
    <property type="project" value="InterPro"/>
</dbReference>
<accession>A0A382BAL3</accession>
<dbReference type="InterPro" id="IPR006139">
    <property type="entry name" value="D-isomer_2_OHA_DH_cat_dom"/>
</dbReference>
<organism evidence="6">
    <name type="scientific">marine metagenome</name>
    <dbReference type="NCBI Taxonomy" id="408172"/>
    <lineage>
        <taxon>unclassified sequences</taxon>
        <taxon>metagenomes</taxon>
        <taxon>ecological metagenomes</taxon>
    </lineage>
</organism>
<feature type="domain" description="D-isomer specific 2-hydroxyacid dehydrogenase NAD-binding" evidence="5">
    <location>
        <begin position="109"/>
        <end position="285"/>
    </location>
</feature>
<comment type="similarity">
    <text evidence="1">Belongs to the D-isomer specific 2-hydroxyacid dehydrogenase family.</text>
</comment>
<keyword evidence="3" id="KW-0520">NAD</keyword>
<dbReference type="GO" id="GO:0003714">
    <property type="term" value="F:transcription corepressor activity"/>
    <property type="evidence" value="ECO:0007669"/>
    <property type="project" value="InterPro"/>
</dbReference>
<evidence type="ECO:0000256" key="2">
    <source>
        <dbReference type="ARBA" id="ARBA00023002"/>
    </source>
</evidence>
<feature type="domain" description="D-isomer specific 2-hydroxyacid dehydrogenase catalytic" evidence="4">
    <location>
        <begin position="5"/>
        <end position="317"/>
    </location>
</feature>
<dbReference type="CDD" id="cd05299">
    <property type="entry name" value="CtBP_dh"/>
    <property type="match status" value="1"/>
</dbReference>
<dbReference type="InterPro" id="IPR006140">
    <property type="entry name" value="D-isomer_DH_NAD-bd"/>
</dbReference>
<sequence>MNSKVLITDYVWPSTDPEREVLEAAGIELVVAPDDSEATLVALAIDVDAIMFCFAQVTGQVLESATNCKIAARYGIGVDNVDIPKATELGIVVTNVPDYCMDEVTDHALGMILALNRRLGPHTRSVLSGGWDSVVLNQPMHRTRGATLGIVGFGRIGRSLANKAVGFGMNILTYDPLIKPGVQLDGVSAVSFDDLLRESDFISLHVPLIPSTENLISTPQLAKMKPGSILINCARGGLIDEDALAASLQSGHIAGAGLDVVEPTPPDPSSALMTQENVIITPHTAFFSQASTLELERRTAAEVVRVLNGEIPENLINLDVLGTARSGI</sequence>
<gene>
    <name evidence="6" type="ORF">METZ01_LOCUS163425</name>
</gene>
<dbReference type="GO" id="GO:0016616">
    <property type="term" value="F:oxidoreductase activity, acting on the CH-OH group of donors, NAD or NADP as acceptor"/>
    <property type="evidence" value="ECO:0007669"/>
    <property type="project" value="InterPro"/>
</dbReference>
<dbReference type="PROSITE" id="PS00065">
    <property type="entry name" value="D_2_HYDROXYACID_DH_1"/>
    <property type="match status" value="1"/>
</dbReference>
<keyword evidence="2" id="KW-0560">Oxidoreductase</keyword>
<dbReference type="Gene3D" id="3.40.50.720">
    <property type="entry name" value="NAD(P)-binding Rossmann-like Domain"/>
    <property type="match status" value="2"/>
</dbReference>
<dbReference type="InterPro" id="IPR050418">
    <property type="entry name" value="D-iso_2-hydroxyacid_DH_PdxB"/>
</dbReference>
<evidence type="ECO:0008006" key="7">
    <source>
        <dbReference type="Google" id="ProtNLM"/>
    </source>
</evidence>
<dbReference type="InterPro" id="IPR036291">
    <property type="entry name" value="NAD(P)-bd_dom_sf"/>
</dbReference>
<evidence type="ECO:0000259" key="5">
    <source>
        <dbReference type="Pfam" id="PF02826"/>
    </source>
</evidence>
<dbReference type="SUPFAM" id="SSF51735">
    <property type="entry name" value="NAD(P)-binding Rossmann-fold domains"/>
    <property type="match status" value="1"/>
</dbReference>
<protein>
    <recommendedName>
        <fullName evidence="7">C-terminal binding protein</fullName>
    </recommendedName>
</protein>
<dbReference type="PANTHER" id="PTHR43761:SF1">
    <property type="entry name" value="D-ISOMER SPECIFIC 2-HYDROXYACID DEHYDROGENASE CATALYTIC DOMAIN-CONTAINING PROTEIN-RELATED"/>
    <property type="match status" value="1"/>
</dbReference>
<evidence type="ECO:0000259" key="4">
    <source>
        <dbReference type="Pfam" id="PF00389"/>
    </source>
</evidence>
<name>A0A382BAL3_9ZZZZ</name>
<dbReference type="InterPro" id="IPR029752">
    <property type="entry name" value="D-isomer_DH_CS1"/>
</dbReference>
<dbReference type="InterPro" id="IPR029753">
    <property type="entry name" value="D-isomer_DH_CS"/>
</dbReference>
<dbReference type="InterPro" id="IPR043322">
    <property type="entry name" value="CtBP"/>
</dbReference>
<dbReference type="EMBL" id="UINC01028845">
    <property type="protein sequence ID" value="SVB10571.1"/>
    <property type="molecule type" value="Genomic_DNA"/>
</dbReference>
<dbReference type="PROSITE" id="PS00671">
    <property type="entry name" value="D_2_HYDROXYACID_DH_3"/>
    <property type="match status" value="1"/>
</dbReference>
<dbReference type="PROSITE" id="PS00670">
    <property type="entry name" value="D_2_HYDROXYACID_DH_2"/>
    <property type="match status" value="1"/>
</dbReference>
<dbReference type="Pfam" id="PF00389">
    <property type="entry name" value="2-Hacid_dh"/>
    <property type="match status" value="1"/>
</dbReference>
<reference evidence="6" key="1">
    <citation type="submission" date="2018-05" db="EMBL/GenBank/DDBJ databases">
        <authorList>
            <person name="Lanie J.A."/>
            <person name="Ng W.-L."/>
            <person name="Kazmierczak K.M."/>
            <person name="Andrzejewski T.M."/>
            <person name="Davidsen T.M."/>
            <person name="Wayne K.J."/>
            <person name="Tettelin H."/>
            <person name="Glass J.I."/>
            <person name="Rusch D."/>
            <person name="Podicherti R."/>
            <person name="Tsui H.-C.T."/>
            <person name="Winkler M.E."/>
        </authorList>
    </citation>
    <scope>NUCLEOTIDE SEQUENCE</scope>
</reference>